<dbReference type="InterPro" id="IPR009072">
    <property type="entry name" value="Histone-fold"/>
</dbReference>
<comment type="similarity">
    <text evidence="3 8">Belongs to the histone H4 family.</text>
</comment>
<name>A0A9W8URM8_AKAMU</name>
<evidence type="ECO:0000256" key="8">
    <source>
        <dbReference type="RuleBase" id="RU000528"/>
    </source>
</evidence>
<keyword evidence="7 8" id="KW-0544">Nucleosome core</keyword>
<dbReference type="PANTHER" id="PTHR10484">
    <property type="entry name" value="HISTONE H4"/>
    <property type="match status" value="1"/>
</dbReference>
<keyword evidence="5 8" id="KW-0238">DNA-binding</keyword>
<dbReference type="AlphaFoldDB" id="A0A9W8URM8"/>
<dbReference type="GO" id="GO:0046982">
    <property type="term" value="F:protein heterodimerization activity"/>
    <property type="evidence" value="ECO:0007669"/>
    <property type="project" value="InterPro"/>
</dbReference>
<comment type="caution">
    <text evidence="9">The sequence shown here is derived from an EMBL/GenBank/DDBJ whole genome shotgun (WGS) entry which is preliminary data.</text>
</comment>
<dbReference type="SMART" id="SM00417">
    <property type="entry name" value="H4"/>
    <property type="match status" value="1"/>
</dbReference>
<accession>A0A9W8URM8</accession>
<evidence type="ECO:0000256" key="1">
    <source>
        <dbReference type="ARBA" id="ARBA00004123"/>
    </source>
</evidence>
<organism evidence="9 10">
    <name type="scientific">Akanthomyces muscarius</name>
    <name type="common">Entomopathogenic fungus</name>
    <name type="synonym">Lecanicillium muscarium</name>
    <dbReference type="NCBI Taxonomy" id="2231603"/>
    <lineage>
        <taxon>Eukaryota</taxon>
        <taxon>Fungi</taxon>
        <taxon>Dikarya</taxon>
        <taxon>Ascomycota</taxon>
        <taxon>Pezizomycotina</taxon>
        <taxon>Sordariomycetes</taxon>
        <taxon>Hypocreomycetidae</taxon>
        <taxon>Hypocreales</taxon>
        <taxon>Cordycipitaceae</taxon>
        <taxon>Akanthomyces</taxon>
    </lineage>
</organism>
<evidence type="ECO:0000256" key="6">
    <source>
        <dbReference type="ARBA" id="ARBA00023242"/>
    </source>
</evidence>
<dbReference type="KEGG" id="amus:LMH87_006604"/>
<evidence type="ECO:0000313" key="10">
    <source>
        <dbReference type="Proteomes" id="UP001144673"/>
    </source>
</evidence>
<evidence type="ECO:0000256" key="5">
    <source>
        <dbReference type="ARBA" id="ARBA00023125"/>
    </source>
</evidence>
<dbReference type="GeneID" id="80893763"/>
<proteinExistence type="inferred from homology"/>
<dbReference type="SUPFAM" id="SSF47113">
    <property type="entry name" value="Histone-fold"/>
    <property type="match status" value="1"/>
</dbReference>
<dbReference type="GO" id="GO:0000786">
    <property type="term" value="C:nucleosome"/>
    <property type="evidence" value="ECO:0007669"/>
    <property type="project" value="UniProtKB-KW"/>
</dbReference>
<comment type="subcellular location">
    <subcellularLocation>
        <location evidence="2">Chromosome</location>
    </subcellularLocation>
    <subcellularLocation>
        <location evidence="1">Nucleus</location>
    </subcellularLocation>
</comment>
<dbReference type="GO" id="GO:0005634">
    <property type="term" value="C:nucleus"/>
    <property type="evidence" value="ECO:0007669"/>
    <property type="project" value="UniProtKB-SubCell"/>
</dbReference>
<evidence type="ECO:0000256" key="2">
    <source>
        <dbReference type="ARBA" id="ARBA00004286"/>
    </source>
</evidence>
<evidence type="ECO:0000313" key="9">
    <source>
        <dbReference type="EMBL" id="KAJ4164951.1"/>
    </source>
</evidence>
<evidence type="ECO:0000256" key="4">
    <source>
        <dbReference type="ARBA" id="ARBA00022454"/>
    </source>
</evidence>
<dbReference type="Proteomes" id="UP001144673">
    <property type="component" value="Chromosome 1"/>
</dbReference>
<keyword evidence="10" id="KW-1185">Reference proteome</keyword>
<dbReference type="GO" id="GO:0030527">
    <property type="term" value="F:structural constituent of chromatin"/>
    <property type="evidence" value="ECO:0007669"/>
    <property type="project" value="InterPro"/>
</dbReference>
<comment type="function">
    <text evidence="8">Core component of nucleosome. Nucleosomes wrap and compact DNA into chromatin, limiting DNA accessibility to the cellular machineries which require DNA as a template. Histones thereby play a central role in transcription regulation, DNA repair, DNA replication and chromosomal stability. DNA accessibility is regulated via a complex set of post-translational modifications of histones, also called histone code, and nucleosome remodeling.</text>
</comment>
<dbReference type="InterPro" id="IPR001951">
    <property type="entry name" value="Histone_H4"/>
</dbReference>
<keyword evidence="4 8" id="KW-0158">Chromosome</keyword>
<dbReference type="GO" id="GO:0003677">
    <property type="term" value="F:DNA binding"/>
    <property type="evidence" value="ECO:0007669"/>
    <property type="project" value="UniProtKB-KW"/>
</dbReference>
<evidence type="ECO:0000256" key="7">
    <source>
        <dbReference type="ARBA" id="ARBA00023269"/>
    </source>
</evidence>
<protein>
    <recommendedName>
        <fullName evidence="8">Histone H4</fullName>
    </recommendedName>
</protein>
<dbReference type="CDD" id="cd22912">
    <property type="entry name" value="HFD_H4"/>
    <property type="match status" value="1"/>
</dbReference>
<dbReference type="RefSeq" id="XP_056059866.1">
    <property type="nucleotide sequence ID" value="XM_056204517.1"/>
</dbReference>
<keyword evidence="6 8" id="KW-0539">Nucleus</keyword>
<gene>
    <name evidence="9" type="ORF">LMH87_006604</name>
</gene>
<reference evidence="9" key="1">
    <citation type="journal article" date="2023" name="Access Microbiol">
        <title>De-novo genome assembly for Akanthomyces muscarius, a biocontrol agent of insect agricultural pests.</title>
        <authorList>
            <person name="Erdos Z."/>
            <person name="Studholme D.J."/>
            <person name="Raymond B."/>
            <person name="Sharma M."/>
        </authorList>
    </citation>
    <scope>NUCLEOTIDE SEQUENCE</scope>
    <source>
        <strain evidence="9">Ve6</strain>
    </source>
</reference>
<dbReference type="EMBL" id="JAJHUN010000001">
    <property type="protein sequence ID" value="KAJ4164951.1"/>
    <property type="molecule type" value="Genomic_DNA"/>
</dbReference>
<dbReference type="PRINTS" id="PR00623">
    <property type="entry name" value="HISTONEH4"/>
</dbReference>
<sequence>MMTRSGRLQTTSKSAGYLPTVIRQQSSFALIHDDKIFAQQTARGGPQQLRKGVAGKTIGAQRSRKIVKDAVYGVTRPAIRRLARRGGVKRMSATIYEETRKVLNDHLTEILKICCIYVDHRKAKTVTTQDVLYALQKMGRTLYGFDPAMGHLVVDKAHRRHKQIVLRH</sequence>
<evidence type="ECO:0000256" key="3">
    <source>
        <dbReference type="ARBA" id="ARBA00006564"/>
    </source>
</evidence>
<comment type="subunit">
    <text evidence="8">The nucleosome is a histone octamer containing two molecules each of H2A, H2B, H3 and H4 assembled in one H3-H4 heterotetramer and two H2A-H2B heterodimers. The octamer wraps approximately 147 bp of DNA.</text>
</comment>
<dbReference type="Gene3D" id="1.10.20.10">
    <property type="entry name" value="Histone, subunit A"/>
    <property type="match status" value="1"/>
</dbReference>